<accession>A0ACB8EJR4</accession>
<keyword evidence="2" id="KW-1185">Reference proteome</keyword>
<proteinExistence type="predicted"/>
<dbReference type="Proteomes" id="UP000827872">
    <property type="component" value="Linkage Group LG03"/>
</dbReference>
<reference evidence="1" key="1">
    <citation type="submission" date="2021-08" db="EMBL/GenBank/DDBJ databases">
        <title>The first chromosome-level gecko genome reveals the dynamic sex chromosomes of Neotropical dwarf geckos (Sphaerodactylidae: Sphaerodactylus).</title>
        <authorList>
            <person name="Pinto B.J."/>
            <person name="Keating S.E."/>
            <person name="Gamble T."/>
        </authorList>
    </citation>
    <scope>NUCLEOTIDE SEQUENCE</scope>
    <source>
        <strain evidence="1">TG3544</strain>
    </source>
</reference>
<protein>
    <submittedName>
        <fullName evidence="1">Uncharacterized protein</fullName>
    </submittedName>
</protein>
<sequence length="120" mass="12835">MRLEVQDITLSQFSWIPAPTSISEAMDGATGGMASDSGSDDNSEAQAASRCPAGDIHEDLGEEGPQRYTKWQEEHPAGRNSIKLIPLGANWMNPGSSGLMGWGYTKTPDNGDRRGRLAGN</sequence>
<name>A0ACB8EJR4_9SAUR</name>
<comment type="caution">
    <text evidence="1">The sequence shown here is derived from an EMBL/GenBank/DDBJ whole genome shotgun (WGS) entry which is preliminary data.</text>
</comment>
<organism evidence="1 2">
    <name type="scientific">Sphaerodactylus townsendi</name>
    <dbReference type="NCBI Taxonomy" id="933632"/>
    <lineage>
        <taxon>Eukaryota</taxon>
        <taxon>Metazoa</taxon>
        <taxon>Chordata</taxon>
        <taxon>Craniata</taxon>
        <taxon>Vertebrata</taxon>
        <taxon>Euteleostomi</taxon>
        <taxon>Lepidosauria</taxon>
        <taxon>Squamata</taxon>
        <taxon>Bifurcata</taxon>
        <taxon>Gekkota</taxon>
        <taxon>Sphaerodactylidae</taxon>
        <taxon>Sphaerodactylus</taxon>
    </lineage>
</organism>
<evidence type="ECO:0000313" key="2">
    <source>
        <dbReference type="Proteomes" id="UP000827872"/>
    </source>
</evidence>
<evidence type="ECO:0000313" key="1">
    <source>
        <dbReference type="EMBL" id="KAH7992778.1"/>
    </source>
</evidence>
<gene>
    <name evidence="1" type="ORF">K3G42_027074</name>
</gene>
<dbReference type="EMBL" id="CM037616">
    <property type="protein sequence ID" value="KAH7992778.1"/>
    <property type="molecule type" value="Genomic_DNA"/>
</dbReference>